<proteinExistence type="predicted"/>
<organism evidence="3 4">
    <name type="scientific">Mumia zhuanghuii</name>
    <dbReference type="NCBI Taxonomy" id="2585211"/>
    <lineage>
        <taxon>Bacteria</taxon>
        <taxon>Bacillati</taxon>
        <taxon>Actinomycetota</taxon>
        <taxon>Actinomycetes</taxon>
        <taxon>Propionibacteriales</taxon>
        <taxon>Nocardioidaceae</taxon>
        <taxon>Mumia</taxon>
    </lineage>
</organism>
<dbReference type="SUPFAM" id="SSF56601">
    <property type="entry name" value="beta-lactamase/transpeptidase-like"/>
    <property type="match status" value="1"/>
</dbReference>
<protein>
    <submittedName>
        <fullName evidence="3">Penicillin-binding protein 2</fullName>
    </submittedName>
</protein>
<name>A0A5Q6S3B8_9ACTN</name>
<comment type="caution">
    <text evidence="3">The sequence shown here is derived from an EMBL/GenBank/DDBJ whole genome shotgun (WGS) entry which is preliminary data.</text>
</comment>
<evidence type="ECO:0000259" key="2">
    <source>
        <dbReference type="Pfam" id="PF21922"/>
    </source>
</evidence>
<dbReference type="RefSeq" id="WP_149768045.1">
    <property type="nucleotide sequence ID" value="NZ_VDFQ02000001.1"/>
</dbReference>
<reference evidence="3 4" key="1">
    <citation type="submission" date="2019-09" db="EMBL/GenBank/DDBJ databases">
        <title>Mumia zhuanghuii sp. nov. isolated from the intestinal contents of plateau pika (Ochotona curzoniae) in the Qinghai-Tibet plateau of China.</title>
        <authorList>
            <person name="Tian Z."/>
        </authorList>
    </citation>
    <scope>NUCLEOTIDE SEQUENCE [LARGE SCALE GENOMIC DNA]</scope>
    <source>
        <strain evidence="4">350</strain>
    </source>
</reference>
<gene>
    <name evidence="3" type="ORF">FE697_002895</name>
</gene>
<dbReference type="Pfam" id="PF21922">
    <property type="entry name" value="PBP_dimer_2"/>
    <property type="match status" value="1"/>
</dbReference>
<dbReference type="EMBL" id="VDFQ02000001">
    <property type="protein sequence ID" value="KAA1424873.1"/>
    <property type="molecule type" value="Genomic_DNA"/>
</dbReference>
<evidence type="ECO:0000259" key="1">
    <source>
        <dbReference type="Pfam" id="PF00905"/>
    </source>
</evidence>
<dbReference type="Gene3D" id="3.90.1310.10">
    <property type="entry name" value="Penicillin-binding protein 2a (Domain 2)"/>
    <property type="match status" value="1"/>
</dbReference>
<dbReference type="GO" id="GO:0071555">
    <property type="term" value="P:cell wall organization"/>
    <property type="evidence" value="ECO:0007669"/>
    <property type="project" value="TreeGrafter"/>
</dbReference>
<evidence type="ECO:0000313" key="3">
    <source>
        <dbReference type="EMBL" id="KAA1424873.1"/>
    </source>
</evidence>
<evidence type="ECO:0000313" key="4">
    <source>
        <dbReference type="Proteomes" id="UP000307768"/>
    </source>
</evidence>
<dbReference type="Gene3D" id="3.40.710.10">
    <property type="entry name" value="DD-peptidase/beta-lactamase superfamily"/>
    <property type="match status" value="1"/>
</dbReference>
<dbReference type="InterPro" id="IPR001460">
    <property type="entry name" value="PCN-bd_Tpept"/>
</dbReference>
<dbReference type="PANTHER" id="PTHR30627:SF24">
    <property type="entry name" value="PENICILLIN-BINDING PROTEIN 4B"/>
    <property type="match status" value="1"/>
</dbReference>
<accession>A0A5Q6S3B8</accession>
<dbReference type="AlphaFoldDB" id="A0A5Q6S3B8"/>
<dbReference type="PANTHER" id="PTHR30627">
    <property type="entry name" value="PEPTIDOGLYCAN D,D-TRANSPEPTIDASE"/>
    <property type="match status" value="1"/>
</dbReference>
<dbReference type="Pfam" id="PF00905">
    <property type="entry name" value="Transpeptidase"/>
    <property type="match status" value="1"/>
</dbReference>
<sequence length="491" mass="51580">MNRPIRVMSIVCLALFVSLLLAVNYIQFVDAETLNAKNGNKRVIDDEFSRERGPILVGDRPIAESVPVDDQWQFQRRYPDGKLYADITGYFSYTYGRSALEQSQNSILSGSDSRLFVNRVVDLIGSNQPRGGSVSLTINRKAQRAAAEGLADLPGDAKGAAVAIDPSTGAVLAMTGTPTYNPNVLASHDLTAVSDAWERLNANEDQPMLNRSTQQSLPPGSTFKIITAAAAMEKLGLKPDSTVKGGSSLSAPGFGSYELVNQGGGNCGGKQITLTQALEVSCNVTFGDLSMQVGQAGMQDQADAFGFSRRPIDQVPSNASQFTTDRDKELEPPQLAQSGIGQYEVSATPLQMAMATGAIANGGALMQPYLVSTVRSPDLKTIETAEPEKIRDAISGGTAAGLSQMMVDVVDNGTGAPAAISGVEVGGKTGTAQSTPDRPPYAWFVSFAPADDPKVAVAVVVESSSTGRDDISGGRLAGPIAKSIIEAVIGR</sequence>
<dbReference type="GO" id="GO:0071972">
    <property type="term" value="F:peptidoglycan L,D-transpeptidase activity"/>
    <property type="evidence" value="ECO:0007669"/>
    <property type="project" value="TreeGrafter"/>
</dbReference>
<dbReference type="OrthoDB" id="9766847at2"/>
<dbReference type="GO" id="GO:0005886">
    <property type="term" value="C:plasma membrane"/>
    <property type="evidence" value="ECO:0007669"/>
    <property type="project" value="TreeGrafter"/>
</dbReference>
<dbReference type="Proteomes" id="UP000307768">
    <property type="component" value="Unassembled WGS sequence"/>
</dbReference>
<dbReference type="InterPro" id="IPR012338">
    <property type="entry name" value="Beta-lactam/transpept-like"/>
</dbReference>
<dbReference type="InterPro" id="IPR054120">
    <property type="entry name" value="PBPA_dimer"/>
</dbReference>
<feature type="domain" description="Penicillin-binding protein transpeptidase" evidence="1">
    <location>
        <begin position="159"/>
        <end position="486"/>
    </location>
</feature>
<feature type="domain" description="Penicillin binding protein A dimerisation" evidence="2">
    <location>
        <begin position="52"/>
        <end position="134"/>
    </location>
</feature>
<dbReference type="InterPro" id="IPR050515">
    <property type="entry name" value="Beta-lactam/transpept"/>
</dbReference>
<dbReference type="GO" id="GO:0008658">
    <property type="term" value="F:penicillin binding"/>
    <property type="evidence" value="ECO:0007669"/>
    <property type="project" value="InterPro"/>
</dbReference>